<keyword evidence="4 6" id="KW-0067">ATP-binding</keyword>
<dbReference type="PANTHER" id="PTHR46743">
    <property type="entry name" value="TEICHOIC ACIDS EXPORT ATP-BINDING PROTEIN TAGH"/>
    <property type="match status" value="1"/>
</dbReference>
<evidence type="ECO:0000256" key="2">
    <source>
        <dbReference type="ARBA" id="ARBA00022448"/>
    </source>
</evidence>
<dbReference type="SUPFAM" id="SSF52540">
    <property type="entry name" value="P-loop containing nucleoside triphosphate hydrolases"/>
    <property type="match status" value="1"/>
</dbReference>
<dbReference type="EMBL" id="JAWJUL010000044">
    <property type="protein sequence ID" value="MDV3440363.1"/>
    <property type="molecule type" value="Genomic_DNA"/>
</dbReference>
<dbReference type="InterPro" id="IPR003439">
    <property type="entry name" value="ABC_transporter-like_ATP-bd"/>
</dbReference>
<comment type="similarity">
    <text evidence="1">Belongs to the ABC transporter superfamily.</text>
</comment>
<dbReference type="InterPro" id="IPR017871">
    <property type="entry name" value="ABC_transporter-like_CS"/>
</dbReference>
<dbReference type="Pfam" id="PF00005">
    <property type="entry name" value="ABC_tran"/>
    <property type="match status" value="1"/>
</dbReference>
<gene>
    <name evidence="6" type="ORF">R0G64_13085</name>
</gene>
<dbReference type="PROSITE" id="PS50893">
    <property type="entry name" value="ABC_TRANSPORTER_2"/>
    <property type="match status" value="1"/>
</dbReference>
<dbReference type="InterPro" id="IPR015860">
    <property type="entry name" value="ABC_transpr_TagH-like"/>
</dbReference>
<protein>
    <submittedName>
        <fullName evidence="6">ABC transporter ATP-binding protein</fullName>
    </submittedName>
</protein>
<evidence type="ECO:0000259" key="5">
    <source>
        <dbReference type="PROSITE" id="PS50893"/>
    </source>
</evidence>
<dbReference type="Gene3D" id="3.40.50.300">
    <property type="entry name" value="P-loop containing nucleotide triphosphate hydrolases"/>
    <property type="match status" value="1"/>
</dbReference>
<dbReference type="Pfam" id="PF14524">
    <property type="entry name" value="Wzt_C"/>
    <property type="match status" value="1"/>
</dbReference>
<dbReference type="SMART" id="SM00382">
    <property type="entry name" value="AAA"/>
    <property type="match status" value="1"/>
</dbReference>
<dbReference type="InterPro" id="IPR027417">
    <property type="entry name" value="P-loop_NTPase"/>
</dbReference>
<keyword evidence="3" id="KW-0547">Nucleotide-binding</keyword>
<keyword evidence="7" id="KW-1185">Reference proteome</keyword>
<dbReference type="InterPro" id="IPR029439">
    <property type="entry name" value="Wzt_C"/>
</dbReference>
<dbReference type="InterPro" id="IPR050683">
    <property type="entry name" value="Bact_Polysacc_Export_ATP-bd"/>
</dbReference>
<evidence type="ECO:0000313" key="7">
    <source>
        <dbReference type="Proteomes" id="UP001273935"/>
    </source>
</evidence>
<dbReference type="PROSITE" id="PS00211">
    <property type="entry name" value="ABC_TRANSPORTER_1"/>
    <property type="match status" value="1"/>
</dbReference>
<dbReference type="GO" id="GO:0005524">
    <property type="term" value="F:ATP binding"/>
    <property type="evidence" value="ECO:0007669"/>
    <property type="project" value="UniProtKB-KW"/>
</dbReference>
<accession>A0ABU3XR27</accession>
<dbReference type="PANTHER" id="PTHR46743:SF2">
    <property type="entry name" value="TEICHOIC ACIDS EXPORT ATP-BINDING PROTEIN TAGH"/>
    <property type="match status" value="1"/>
</dbReference>
<comment type="caution">
    <text evidence="6">The sequence shown here is derived from an EMBL/GenBank/DDBJ whole genome shotgun (WGS) entry which is preliminary data.</text>
</comment>
<evidence type="ECO:0000256" key="3">
    <source>
        <dbReference type="ARBA" id="ARBA00022741"/>
    </source>
</evidence>
<dbReference type="Gene3D" id="2.70.50.60">
    <property type="entry name" value="abc- transporter (atp binding component) like domain"/>
    <property type="match status" value="1"/>
</dbReference>
<evidence type="ECO:0000313" key="6">
    <source>
        <dbReference type="EMBL" id="MDV3440363.1"/>
    </source>
</evidence>
<evidence type="ECO:0000256" key="1">
    <source>
        <dbReference type="ARBA" id="ARBA00005417"/>
    </source>
</evidence>
<organism evidence="6 7">
    <name type="scientific">Metapseudomonas otitidis</name>
    <dbReference type="NCBI Taxonomy" id="319939"/>
    <lineage>
        <taxon>Bacteria</taxon>
        <taxon>Pseudomonadati</taxon>
        <taxon>Pseudomonadota</taxon>
        <taxon>Gammaproteobacteria</taxon>
        <taxon>Pseudomonadales</taxon>
        <taxon>Pseudomonadaceae</taxon>
        <taxon>Metapseudomonas</taxon>
    </lineage>
</organism>
<name>A0ABU3XR27_9GAMM</name>
<reference evidence="6 7" key="1">
    <citation type="submission" date="2023-10" db="EMBL/GenBank/DDBJ databases">
        <title>Pseudomonas otitidis isolated from a paediatric patient with cystic fibrosis in Chile.</title>
        <authorList>
            <person name="Amsteins-Romero L."/>
            <person name="Opazo-Capurro A."/>
            <person name="Matus-Kohler M."/>
            <person name="Gonzalez-Rocha G."/>
        </authorList>
    </citation>
    <scope>NUCLEOTIDE SEQUENCE [LARGE SCALE GENOMIC DNA]</scope>
    <source>
        <strain evidence="6 7">P-714</strain>
    </source>
</reference>
<proteinExistence type="inferred from homology"/>
<dbReference type="InterPro" id="IPR003593">
    <property type="entry name" value="AAA+_ATPase"/>
</dbReference>
<dbReference type="Proteomes" id="UP001273935">
    <property type="component" value="Unassembled WGS sequence"/>
</dbReference>
<feature type="domain" description="ABC transporter" evidence="5">
    <location>
        <begin position="12"/>
        <end position="253"/>
    </location>
</feature>
<evidence type="ECO:0000256" key="4">
    <source>
        <dbReference type="ARBA" id="ARBA00022840"/>
    </source>
</evidence>
<keyword evidence="2" id="KW-0813">Transport</keyword>
<dbReference type="RefSeq" id="WP_279861770.1">
    <property type="nucleotide sequence ID" value="NZ_CP133395.1"/>
</dbReference>
<dbReference type="CDD" id="cd03220">
    <property type="entry name" value="ABC_KpsT_Wzt"/>
    <property type="match status" value="1"/>
</dbReference>
<dbReference type="CDD" id="cd10147">
    <property type="entry name" value="Wzt_C-like"/>
    <property type="match status" value="1"/>
</dbReference>
<sequence>MFSSTPPYDTVISVNDVSKKFRLFSSARERLIEGLHPLRKQYHKEFWALKGVSFDVKQGEFIAVLGRNGSGKSTLLQIICAVMQATSGSVTVNGKISALLELGAGFNPEFTGRENVILNGSLMGFTRSEMQAKMHAIETFAEIGEYFDQPVKTYSSGMFVRVAFAAAIHVDPEILIVDEALSVGDARFQHRCFQRIREFVEKGKTILFVSHSIDTVLRLCQRGIVIERGKVSFDGPIVAAVNHYQNLLSGKPTLPNEASLPSTQTREAGGSSSPLLLKNERDDVIFKKASYNAHETRLGSGEVQIIDFEIVVNGQSNPLTIPTSQKIELFVKILFNKKLDAVSAGLAIVSLDGTYAFGTNMSILGAPLISAESGDLRIVKFSLYNSLVGGEYFLDLGCTQATPEEDRYLDVRRSMAWLTFAQTPGIVGFADMQVRHEILSGPCTLETLS</sequence>